<dbReference type="Proteomes" id="UP001060919">
    <property type="component" value="Chromosome"/>
</dbReference>
<dbReference type="InterPro" id="IPR008168">
    <property type="entry name" value="Cyt_C_IC"/>
</dbReference>
<dbReference type="SUPFAM" id="SSF46626">
    <property type="entry name" value="Cytochrome c"/>
    <property type="match status" value="1"/>
</dbReference>
<evidence type="ECO:0000259" key="7">
    <source>
        <dbReference type="PROSITE" id="PS51007"/>
    </source>
</evidence>
<evidence type="ECO:0000256" key="3">
    <source>
        <dbReference type="ARBA" id="ARBA00022723"/>
    </source>
</evidence>
<accession>A0A916DVK1</accession>
<dbReference type="EMBL" id="AP026867">
    <property type="protein sequence ID" value="BDS13812.1"/>
    <property type="molecule type" value="Genomic_DNA"/>
</dbReference>
<reference evidence="8" key="1">
    <citation type="submission" date="2022-09" db="EMBL/GenBank/DDBJ databases">
        <title>Aureispira anguillicida sp. nov., isolated from Leptocephalus of Japanese eel Anguilla japonica.</title>
        <authorList>
            <person name="Yuasa K."/>
            <person name="Mekata T."/>
            <person name="Ikunari K."/>
        </authorList>
    </citation>
    <scope>NUCLEOTIDE SEQUENCE</scope>
    <source>
        <strain evidence="8">EL160426</strain>
    </source>
</reference>
<dbReference type="InterPro" id="IPR009056">
    <property type="entry name" value="Cyt_c-like_dom"/>
</dbReference>
<dbReference type="PRINTS" id="PR00605">
    <property type="entry name" value="CYTCHROMECIC"/>
</dbReference>
<dbReference type="KEGG" id="aup:AsAng_0045740"/>
<proteinExistence type="predicted"/>
<keyword evidence="2 6" id="KW-0349">Heme</keyword>
<dbReference type="GO" id="GO:0005506">
    <property type="term" value="F:iron ion binding"/>
    <property type="evidence" value="ECO:0007669"/>
    <property type="project" value="InterPro"/>
</dbReference>
<evidence type="ECO:0000313" key="9">
    <source>
        <dbReference type="Proteomes" id="UP001060919"/>
    </source>
</evidence>
<dbReference type="GO" id="GO:0020037">
    <property type="term" value="F:heme binding"/>
    <property type="evidence" value="ECO:0007669"/>
    <property type="project" value="InterPro"/>
</dbReference>
<dbReference type="Pfam" id="PF13442">
    <property type="entry name" value="Cytochrome_CBB3"/>
    <property type="match status" value="1"/>
</dbReference>
<evidence type="ECO:0000256" key="6">
    <source>
        <dbReference type="PROSITE-ProRule" id="PRU00433"/>
    </source>
</evidence>
<name>A0A916DVK1_9BACT</name>
<dbReference type="Gene3D" id="1.10.760.10">
    <property type="entry name" value="Cytochrome c-like domain"/>
    <property type="match status" value="1"/>
</dbReference>
<keyword evidence="1" id="KW-0813">Transport</keyword>
<dbReference type="AlphaFoldDB" id="A0A916DVK1"/>
<evidence type="ECO:0000256" key="5">
    <source>
        <dbReference type="ARBA" id="ARBA00023004"/>
    </source>
</evidence>
<protein>
    <submittedName>
        <fullName evidence="8">Cytochrome c</fullName>
    </submittedName>
</protein>
<keyword evidence="5 6" id="KW-0408">Iron</keyword>
<dbReference type="PROSITE" id="PS51007">
    <property type="entry name" value="CYTC"/>
    <property type="match status" value="1"/>
</dbReference>
<keyword evidence="4" id="KW-0249">Electron transport</keyword>
<keyword evidence="3 6" id="KW-0479">Metal-binding</keyword>
<sequence>MRIISVLVILSFFLWNCTSCESSPKEVSGVEIYKTRCLVCHGTDGKMGMNGAKDLSSSPLNVAQRIEVVTNGKNIMPKFKGIMSEEEIKAVVEFTMTLK</sequence>
<feature type="domain" description="Cytochrome c" evidence="7">
    <location>
        <begin position="24"/>
        <end position="99"/>
    </location>
</feature>
<gene>
    <name evidence="8" type="ORF">AsAng_0045740</name>
</gene>
<evidence type="ECO:0000256" key="1">
    <source>
        <dbReference type="ARBA" id="ARBA00022448"/>
    </source>
</evidence>
<dbReference type="GO" id="GO:0009055">
    <property type="term" value="F:electron transfer activity"/>
    <property type="evidence" value="ECO:0007669"/>
    <property type="project" value="InterPro"/>
</dbReference>
<dbReference type="RefSeq" id="WP_264789064.1">
    <property type="nucleotide sequence ID" value="NZ_AP026867.1"/>
</dbReference>
<organism evidence="8 9">
    <name type="scientific">Aureispira anguillae</name>
    <dbReference type="NCBI Taxonomy" id="2864201"/>
    <lineage>
        <taxon>Bacteria</taxon>
        <taxon>Pseudomonadati</taxon>
        <taxon>Bacteroidota</taxon>
        <taxon>Saprospiria</taxon>
        <taxon>Saprospirales</taxon>
        <taxon>Saprospiraceae</taxon>
        <taxon>Aureispira</taxon>
    </lineage>
</organism>
<evidence type="ECO:0000256" key="2">
    <source>
        <dbReference type="ARBA" id="ARBA00022617"/>
    </source>
</evidence>
<keyword evidence="9" id="KW-1185">Reference proteome</keyword>
<evidence type="ECO:0000313" key="8">
    <source>
        <dbReference type="EMBL" id="BDS13812.1"/>
    </source>
</evidence>
<evidence type="ECO:0000256" key="4">
    <source>
        <dbReference type="ARBA" id="ARBA00022982"/>
    </source>
</evidence>
<dbReference type="InterPro" id="IPR036909">
    <property type="entry name" value="Cyt_c-like_dom_sf"/>
</dbReference>